<dbReference type="SUPFAM" id="SSF46689">
    <property type="entry name" value="Homeodomain-like"/>
    <property type="match status" value="1"/>
</dbReference>
<reference evidence="6 7" key="1">
    <citation type="submission" date="2023-05" db="EMBL/GenBank/DDBJ databases">
        <title>Lithophilousrod everest ZFBP1038 complete genpme.</title>
        <authorList>
            <person name="Tian M."/>
        </authorList>
    </citation>
    <scope>NUCLEOTIDE SEQUENCE [LARGE SCALE GENOMIC DNA]</scope>
    <source>
        <strain evidence="6 7">ZFBP1038</strain>
    </source>
</reference>
<protein>
    <submittedName>
        <fullName evidence="6">TetR/AcrR family transcriptional regulator</fullName>
    </submittedName>
</protein>
<keyword evidence="2 4" id="KW-0238">DNA-binding</keyword>
<keyword evidence="1" id="KW-0805">Transcription regulation</keyword>
<dbReference type="PANTHER" id="PTHR30055:SF234">
    <property type="entry name" value="HTH-TYPE TRANSCRIPTIONAL REGULATOR BETI"/>
    <property type="match status" value="1"/>
</dbReference>
<name>A0ABY8QYF4_9MICO</name>
<keyword evidence="3" id="KW-0804">Transcription</keyword>
<dbReference type="InterPro" id="IPR050109">
    <property type="entry name" value="HTH-type_TetR-like_transc_reg"/>
</dbReference>
<dbReference type="Proteomes" id="UP001209083">
    <property type="component" value="Chromosome"/>
</dbReference>
<evidence type="ECO:0000259" key="5">
    <source>
        <dbReference type="PROSITE" id="PS50977"/>
    </source>
</evidence>
<proteinExistence type="predicted"/>
<organism evidence="6 7">
    <name type="scientific">Saxibacter everestensis</name>
    <dbReference type="NCBI Taxonomy" id="2909229"/>
    <lineage>
        <taxon>Bacteria</taxon>
        <taxon>Bacillati</taxon>
        <taxon>Actinomycetota</taxon>
        <taxon>Actinomycetes</taxon>
        <taxon>Micrococcales</taxon>
        <taxon>Brevibacteriaceae</taxon>
        <taxon>Saxibacter</taxon>
    </lineage>
</organism>
<accession>A0ABY8QYF4</accession>
<dbReference type="RefSeq" id="WP_349640229.1">
    <property type="nucleotide sequence ID" value="NZ_CP090958.1"/>
</dbReference>
<gene>
    <name evidence="6" type="ORF">LWF01_06505</name>
</gene>
<evidence type="ECO:0000256" key="3">
    <source>
        <dbReference type="ARBA" id="ARBA00023163"/>
    </source>
</evidence>
<dbReference type="InterPro" id="IPR009057">
    <property type="entry name" value="Homeodomain-like_sf"/>
</dbReference>
<evidence type="ECO:0000256" key="1">
    <source>
        <dbReference type="ARBA" id="ARBA00023015"/>
    </source>
</evidence>
<dbReference type="Pfam" id="PF00440">
    <property type="entry name" value="TetR_N"/>
    <property type="match status" value="1"/>
</dbReference>
<sequence length="207" mass="22938">MSSEAGNMSADRRERLVRTAAEHFASVGYEQASLNRIIRDCGLSKSSFYHFIRSKQELFDLVIRDLGQALVAEVRIPLPQDFAGGAFWTQAERLVDRLTAASALEVGFTQLGRMFYLSGAPADAESALSEASEAIEGWLHEVLAVGRRSGTVRDDLPISLQSQLVLAVLRALDEWTLRHGGDLCREDLRDLVATEYQCIRRLLDPSG</sequence>
<evidence type="ECO:0000256" key="4">
    <source>
        <dbReference type="PROSITE-ProRule" id="PRU00335"/>
    </source>
</evidence>
<keyword evidence="7" id="KW-1185">Reference proteome</keyword>
<dbReference type="InterPro" id="IPR001647">
    <property type="entry name" value="HTH_TetR"/>
</dbReference>
<evidence type="ECO:0000256" key="2">
    <source>
        <dbReference type="ARBA" id="ARBA00023125"/>
    </source>
</evidence>
<dbReference type="PANTHER" id="PTHR30055">
    <property type="entry name" value="HTH-TYPE TRANSCRIPTIONAL REGULATOR RUTR"/>
    <property type="match status" value="1"/>
</dbReference>
<dbReference type="Gene3D" id="1.10.357.10">
    <property type="entry name" value="Tetracycline Repressor, domain 2"/>
    <property type="match status" value="1"/>
</dbReference>
<feature type="domain" description="HTH tetR-type" evidence="5">
    <location>
        <begin position="10"/>
        <end position="70"/>
    </location>
</feature>
<dbReference type="EMBL" id="CP090958">
    <property type="protein sequence ID" value="WGW13409.1"/>
    <property type="molecule type" value="Genomic_DNA"/>
</dbReference>
<dbReference type="PROSITE" id="PS50977">
    <property type="entry name" value="HTH_TETR_2"/>
    <property type="match status" value="1"/>
</dbReference>
<feature type="DNA-binding region" description="H-T-H motif" evidence="4">
    <location>
        <begin position="33"/>
        <end position="52"/>
    </location>
</feature>
<evidence type="ECO:0000313" key="7">
    <source>
        <dbReference type="Proteomes" id="UP001209083"/>
    </source>
</evidence>
<evidence type="ECO:0000313" key="6">
    <source>
        <dbReference type="EMBL" id="WGW13409.1"/>
    </source>
</evidence>